<proteinExistence type="predicted"/>
<dbReference type="GO" id="GO:0005576">
    <property type="term" value="C:extracellular region"/>
    <property type="evidence" value="ECO:0007669"/>
    <property type="project" value="TreeGrafter"/>
</dbReference>
<reference evidence="4 5" key="1">
    <citation type="submission" date="2018-10" db="EMBL/GenBank/DDBJ databases">
        <title>A high-quality apple genome assembly.</title>
        <authorList>
            <person name="Hu J."/>
        </authorList>
    </citation>
    <scope>NUCLEOTIDE SEQUENCE [LARGE SCALE GENOMIC DNA]</scope>
    <source>
        <strain evidence="5">cv. HFTH1</strain>
        <tissue evidence="4">Young leaf</tissue>
    </source>
</reference>
<name>A0A498KMK6_MALDO</name>
<evidence type="ECO:0000256" key="2">
    <source>
        <dbReference type="SAM" id="MobiDB-lite"/>
    </source>
</evidence>
<feature type="region of interest" description="Disordered" evidence="2">
    <location>
        <begin position="43"/>
        <end position="75"/>
    </location>
</feature>
<evidence type="ECO:0000256" key="1">
    <source>
        <dbReference type="ARBA" id="ARBA00022729"/>
    </source>
</evidence>
<sequence>MQAVREALSACVEEGCNRARIDNIKLINDRHCEVSQVSMDGANEGSLGADAPTQAASDSTAPAAPQTPASPKYSRWNRDPKLVKCLGAYHTTSATCYHEISVSYWTRKVAIQEDCCKAIVEMDDGCANYVFYKFHNCFFQALLKNHCFSKASPSPSPAPTKA</sequence>
<accession>A0A498KMK6</accession>
<organism evidence="4 5">
    <name type="scientific">Malus domestica</name>
    <name type="common">Apple</name>
    <name type="synonym">Pyrus malus</name>
    <dbReference type="NCBI Taxonomy" id="3750"/>
    <lineage>
        <taxon>Eukaryota</taxon>
        <taxon>Viridiplantae</taxon>
        <taxon>Streptophyta</taxon>
        <taxon>Embryophyta</taxon>
        <taxon>Tracheophyta</taxon>
        <taxon>Spermatophyta</taxon>
        <taxon>Magnoliopsida</taxon>
        <taxon>eudicotyledons</taxon>
        <taxon>Gunneridae</taxon>
        <taxon>Pentapetalae</taxon>
        <taxon>rosids</taxon>
        <taxon>fabids</taxon>
        <taxon>Rosales</taxon>
        <taxon>Rosaceae</taxon>
        <taxon>Amygdaloideae</taxon>
        <taxon>Maleae</taxon>
        <taxon>Malus</taxon>
    </lineage>
</organism>
<evidence type="ECO:0000313" key="4">
    <source>
        <dbReference type="EMBL" id="RXI07654.1"/>
    </source>
</evidence>
<dbReference type="STRING" id="3750.A0A498KMK6"/>
<dbReference type="Pfam" id="PF05617">
    <property type="entry name" value="Prolamin_like"/>
    <property type="match status" value="1"/>
</dbReference>
<dbReference type="InterPro" id="IPR008502">
    <property type="entry name" value="Prolamin-like"/>
</dbReference>
<dbReference type="GO" id="GO:0031982">
    <property type="term" value="C:vesicle"/>
    <property type="evidence" value="ECO:0007669"/>
    <property type="project" value="TreeGrafter"/>
</dbReference>
<gene>
    <name evidence="4" type="ORF">DVH24_005427</name>
</gene>
<comment type="caution">
    <text evidence="4">The sequence shown here is derived from an EMBL/GenBank/DDBJ whole genome shotgun (WGS) entry which is preliminary data.</text>
</comment>
<keyword evidence="1" id="KW-0732">Signal</keyword>
<dbReference type="GO" id="GO:0009567">
    <property type="term" value="P:double fertilization forming a zygote and endosperm"/>
    <property type="evidence" value="ECO:0007669"/>
    <property type="project" value="TreeGrafter"/>
</dbReference>
<evidence type="ECO:0000313" key="5">
    <source>
        <dbReference type="Proteomes" id="UP000290289"/>
    </source>
</evidence>
<dbReference type="PANTHER" id="PTHR31181:SF67">
    <property type="entry name" value="PROLAMIN-LIKE PROTEIN (DUF1278)"/>
    <property type="match status" value="1"/>
</dbReference>
<dbReference type="Proteomes" id="UP000290289">
    <property type="component" value="Chromosome 1"/>
</dbReference>
<protein>
    <recommendedName>
        <fullName evidence="3">Prolamin-like domain-containing protein</fullName>
    </recommendedName>
</protein>
<keyword evidence="5" id="KW-1185">Reference proteome</keyword>
<dbReference type="PANTHER" id="PTHR31181">
    <property type="entry name" value="EGG CELL-SECRETED PROTEIN 1.4"/>
    <property type="match status" value="1"/>
</dbReference>
<dbReference type="GO" id="GO:0080155">
    <property type="term" value="P:regulation of double fertilization forming a zygote and endosperm"/>
    <property type="evidence" value="ECO:0007669"/>
    <property type="project" value="TreeGrafter"/>
</dbReference>
<evidence type="ECO:0000259" key="3">
    <source>
        <dbReference type="Pfam" id="PF05617"/>
    </source>
</evidence>
<dbReference type="EMBL" id="RDQH01000327">
    <property type="protein sequence ID" value="RXI07654.1"/>
    <property type="molecule type" value="Genomic_DNA"/>
</dbReference>
<feature type="compositionally biased region" description="Low complexity" evidence="2">
    <location>
        <begin position="49"/>
        <end position="71"/>
    </location>
</feature>
<dbReference type="AlphaFoldDB" id="A0A498KMK6"/>
<dbReference type="GO" id="GO:2000008">
    <property type="term" value="P:regulation of protein localization to cell surface"/>
    <property type="evidence" value="ECO:0007669"/>
    <property type="project" value="TreeGrafter"/>
</dbReference>
<feature type="domain" description="Prolamin-like" evidence="3">
    <location>
        <begin position="84"/>
        <end position="147"/>
    </location>
</feature>